<sequence>MSTEDEFLNWLRRNELSFIENFKFALKAWNSAEFTLSSKYDIVLNWLSTAAVKIPIEQMPFEEFTELLQMRAQPGLIVQDTKKKFVEMILKLANKWADSNKVVTNCDWPKLLCHLCDFEVLQDLYRTDYEIHAQVYSSLLNCYELYLKKLKSSNQPINSTKTKIINTANETKFFSSILGHLRDHIKRTGDTARYDKYYRLYILQPLVRVVLTLRTHSLCFFDELLQLERLLTDELQDESLVQRIMQLPLFVRLITLECTLVNRRGVESYIQHLLQRVFKELAKEIEKVGQQDSLKAKMMITAGAYTLEILRKHDISLNFKMDLENQPPALTYLGEELFKCIQQGKQDHLREVLMLLCAALRLNPLILEQDIFQITTWMIVAEKKDQEEQILFGDYLVSLMDMFRRLSRAEKLVFNMLKSLKEWLNKFEIVTNKITEKTLKRKSRGGDENTAKKSKPHRAELDTDIDYLHVIFEEFHNVSTEINRESNNEVEHSFPYLRAAWPSKSVGVAFSKLITGLVSKPSLVIWKSLLYSLRELLQNLHDKTDVPYEENNQFLLDLHAALLCQYFAGSRLGEQYDKFSNEINEQLRVTEEGLSEFARLLLAQEHNERKLNAFLECVFHTSYFKLLLHYYRPDGHIEKSLVPEQLHAFLNTEEWTLLEERVMNFGKSQSKFLYNRLKLQSAQAISLLKLTAESSAVELQSILPLTNEDKLQYDVVTLLQKMPSMKWTLSRMNQHDKASILPRLLDTKAEISVIAQDLDSLEILAIAVCARFSQHFQTVAKGSILASLNCNFNSLNEYIRADQNAADKKLIKLKKIIETLAENEYKLKELPAPEEIEKVLHLCRQLPLGHLRRQNKCLIFALFLAFYSDLSATNKIEANKYASDVFEIILDFLHFGPHVPIFKYFSLSTILKILPVARLWQFYEFIFSSIKTEEKGSEQFLTSLAENLESAQSSNCKLGEDQRRLLLLAIETLAAISGPSAKRIRKYFDRILAIYSKYINGYFNKQAAKESDASLDNSVKKDKKFVEKTLAGFAPFVNSVLTSAAAGIDNANDKSTVLVDENFRRICKIYIGHSMDYRNPYAIRLLQVALNHRQLLHLDQDEIEFVLSHYWQQINADLKNSSVNETNTGKTTETAVKMIIGNKTNEDLLLTLQSLSNNLDDIKDFRNILRCLELIAKCSFSTIKGAIFNDKFKSITCNIILRLGKDEKQQFLDKEQVLALLAAQQSLVENKMIPISTDTLDDILSLLMDINIKQFPLSENNLDTFKQLHCAMSGLFGSLIRQRHVLLMDRVPQFMHIFKDLIQSIVWYKSDRQKDAALSANELDDLAELAMKLEALMHLIASHSVHVKRVAPFVLTFVISLIVANKRGTTLYPKIKTHIDSICYDLIGICDHRVGRFILRCSNEAARQVYELYVKDHKKYHKFKGKV</sequence>
<dbReference type="OrthoDB" id="160374at2759"/>
<dbReference type="RefSeq" id="XP_011214808.2">
    <property type="nucleotide sequence ID" value="XM_011216506.4"/>
</dbReference>
<dbReference type="EMBL" id="GAKP01015597">
    <property type="protein sequence ID" value="JAC43355.1"/>
    <property type="molecule type" value="Transcribed_RNA"/>
</dbReference>
<accession>A0A034VNJ6</accession>
<evidence type="ECO:0000259" key="1">
    <source>
        <dbReference type="Pfam" id="PF10441"/>
    </source>
</evidence>
<dbReference type="GeneID" id="105234219"/>
<organism evidence="2">
    <name type="scientific">Bactrocera dorsalis</name>
    <name type="common">Oriental fruit fly</name>
    <name type="synonym">Dacus dorsalis</name>
    <dbReference type="NCBI Taxonomy" id="27457"/>
    <lineage>
        <taxon>Eukaryota</taxon>
        <taxon>Metazoa</taxon>
        <taxon>Ecdysozoa</taxon>
        <taxon>Arthropoda</taxon>
        <taxon>Hexapoda</taxon>
        <taxon>Insecta</taxon>
        <taxon>Pterygota</taxon>
        <taxon>Neoptera</taxon>
        <taxon>Endopterygota</taxon>
        <taxon>Diptera</taxon>
        <taxon>Brachycera</taxon>
        <taxon>Muscomorpha</taxon>
        <taxon>Tephritoidea</taxon>
        <taxon>Tephritidae</taxon>
        <taxon>Bactrocera</taxon>
        <taxon>Bactrocera</taxon>
    </lineage>
</organism>
<reference evidence="2" key="1">
    <citation type="journal article" date="2014" name="BMC Genomics">
        <title>Characterizing the developmental transcriptome of the oriental fruit fly, Bactrocera dorsalis (Diptera: Tephritidae) through comparative genomic analysis with Drosophila melanogaster utilizing modENCODE datasets.</title>
        <authorList>
            <person name="Geib S.M."/>
            <person name="Calla B."/>
            <person name="Hall B."/>
            <person name="Hou S."/>
            <person name="Manoukis N.C."/>
        </authorList>
    </citation>
    <scope>NUCLEOTIDE SEQUENCE</scope>
    <source>
        <strain evidence="2">Punador</strain>
    </source>
</reference>
<protein>
    <recommendedName>
        <fullName evidence="1">Nucleolar 27S pre-rRNA processing Urb2/Npa2 C-terminal domain-containing protein</fullName>
    </recommendedName>
</protein>
<dbReference type="KEGG" id="bdr:105234219"/>
<evidence type="ECO:0000313" key="2">
    <source>
        <dbReference type="EMBL" id="JAC43355.1"/>
    </source>
</evidence>
<feature type="domain" description="Nucleolar 27S pre-rRNA processing Urb2/Npa2 C-terminal" evidence="1">
    <location>
        <begin position="1221"/>
        <end position="1426"/>
    </location>
</feature>
<dbReference type="InterPro" id="IPR018849">
    <property type="entry name" value="Urb2/Npa2_C"/>
</dbReference>
<dbReference type="EMBL" id="GAKP01015599">
    <property type="protein sequence ID" value="JAC43353.1"/>
    <property type="molecule type" value="Transcribed_RNA"/>
</dbReference>
<name>A0A034VNJ6_BACDO</name>
<dbReference type="Pfam" id="PF10441">
    <property type="entry name" value="Urb2"/>
    <property type="match status" value="1"/>
</dbReference>
<proteinExistence type="predicted"/>